<comment type="similarity">
    <text evidence="13">Belongs to the polysaccharide monooxygenase AA9 family.</text>
</comment>
<evidence type="ECO:0000256" key="12">
    <source>
        <dbReference type="ARBA" id="ARBA00023326"/>
    </source>
</evidence>
<evidence type="ECO:0000256" key="10">
    <source>
        <dbReference type="ARBA" id="ARBA00023157"/>
    </source>
</evidence>
<keyword evidence="6" id="KW-0136">Cellulose degradation</keyword>
<feature type="domain" description="Auxiliary Activity family 9 catalytic" evidence="17">
    <location>
        <begin position="28"/>
        <end position="241"/>
    </location>
</feature>
<evidence type="ECO:0000256" key="4">
    <source>
        <dbReference type="ARBA" id="ARBA00022723"/>
    </source>
</evidence>
<keyword evidence="3" id="KW-0964">Secreted</keyword>
<keyword evidence="10" id="KW-1015">Disulfide bond</keyword>
<keyword evidence="4" id="KW-0479">Metal-binding</keyword>
<dbReference type="EC" id="1.14.99.56" evidence="15"/>
<dbReference type="PANTHER" id="PTHR33353:SF36">
    <property type="entry name" value="ENDO-BETA-1,4-GLUCANASE D"/>
    <property type="match status" value="1"/>
</dbReference>
<evidence type="ECO:0000259" key="17">
    <source>
        <dbReference type="Pfam" id="PF03443"/>
    </source>
</evidence>
<dbReference type="InterPro" id="IPR005103">
    <property type="entry name" value="AA9_LPMO"/>
</dbReference>
<evidence type="ECO:0000256" key="3">
    <source>
        <dbReference type="ARBA" id="ARBA00022525"/>
    </source>
</evidence>
<evidence type="ECO:0000256" key="5">
    <source>
        <dbReference type="ARBA" id="ARBA00022729"/>
    </source>
</evidence>
<evidence type="ECO:0000256" key="15">
    <source>
        <dbReference type="ARBA" id="ARBA00047174"/>
    </source>
</evidence>
<keyword evidence="9" id="KW-0503">Monooxygenase</keyword>
<dbReference type="Gene3D" id="2.70.50.70">
    <property type="match status" value="1"/>
</dbReference>
<evidence type="ECO:0000256" key="8">
    <source>
        <dbReference type="ARBA" id="ARBA00023008"/>
    </source>
</evidence>
<accession>A0A8H5T0S6</accession>
<evidence type="ECO:0000256" key="6">
    <source>
        <dbReference type="ARBA" id="ARBA00023001"/>
    </source>
</evidence>
<evidence type="ECO:0000313" key="19">
    <source>
        <dbReference type="Proteomes" id="UP000567885"/>
    </source>
</evidence>
<dbReference type="PANTHER" id="PTHR33353">
    <property type="entry name" value="PUTATIVE (AFU_ORTHOLOGUE AFUA_1G12560)-RELATED"/>
    <property type="match status" value="1"/>
</dbReference>
<keyword evidence="11" id="KW-0119">Carbohydrate metabolism</keyword>
<evidence type="ECO:0000256" key="11">
    <source>
        <dbReference type="ARBA" id="ARBA00023277"/>
    </source>
</evidence>
<evidence type="ECO:0000256" key="13">
    <source>
        <dbReference type="ARBA" id="ARBA00044502"/>
    </source>
</evidence>
<dbReference type="EMBL" id="JAAGWQ010000197">
    <property type="protein sequence ID" value="KAF5660434.1"/>
    <property type="molecule type" value="Genomic_DNA"/>
</dbReference>
<keyword evidence="8" id="KW-0186">Copper</keyword>
<evidence type="ECO:0000256" key="16">
    <source>
        <dbReference type="SAM" id="SignalP"/>
    </source>
</evidence>
<comment type="caution">
    <text evidence="18">The sequence shown here is derived from an EMBL/GenBank/DDBJ whole genome shotgun (WGS) entry which is preliminary data.</text>
</comment>
<feature type="chain" id="PRO_5034695105" description="lytic cellulose monooxygenase (C4-dehydrogenating)" evidence="16">
    <location>
        <begin position="28"/>
        <end position="276"/>
    </location>
</feature>
<evidence type="ECO:0000313" key="18">
    <source>
        <dbReference type="EMBL" id="KAF5660434.1"/>
    </source>
</evidence>
<comment type="cofactor">
    <cofactor evidence="1">
        <name>Cu(2+)</name>
        <dbReference type="ChEBI" id="CHEBI:29036"/>
    </cofactor>
</comment>
<protein>
    <recommendedName>
        <fullName evidence="15">lytic cellulose monooxygenase (C4-dehydrogenating)</fullName>
        <ecNumber evidence="15">1.14.99.56</ecNumber>
    </recommendedName>
</protein>
<gene>
    <name evidence="18" type="ORF">FHETE_8976</name>
</gene>
<dbReference type="GO" id="GO:0005576">
    <property type="term" value="C:extracellular region"/>
    <property type="evidence" value="ECO:0007669"/>
    <property type="project" value="UniProtKB-SubCell"/>
</dbReference>
<sequence>MTFPSKMNPSAASLWLSLFLPAVTVSAHGHVDEIIVNGVAYQGYGSTDFPYMENPPVVAGWTISQKDNGFVSPDHYDDPDIICHRDAIPGKGHIEVEAGDTITLRWSGWPENHSGPILNYLANCNGPCESVDKTELEFFKIDGLGLIEQGSPGKYADSVLQENGDSWNVRIPENIASGNYVLRHEIIALHNALERGGAQNYPQCFNLKITGEGSDSPSGYLGTELYDAEDPGILVNVYSGSSDYEVPGPTIIEGGVSSVNQEPSQATTTVKCTSGY</sequence>
<dbReference type="Pfam" id="PF03443">
    <property type="entry name" value="AA9"/>
    <property type="match status" value="1"/>
</dbReference>
<evidence type="ECO:0000256" key="9">
    <source>
        <dbReference type="ARBA" id="ARBA00023033"/>
    </source>
</evidence>
<dbReference type="Proteomes" id="UP000567885">
    <property type="component" value="Unassembled WGS sequence"/>
</dbReference>
<dbReference type="AlphaFoldDB" id="A0A8H5T0S6"/>
<evidence type="ECO:0000256" key="14">
    <source>
        <dbReference type="ARBA" id="ARBA00045077"/>
    </source>
</evidence>
<dbReference type="GO" id="GO:0030245">
    <property type="term" value="P:cellulose catabolic process"/>
    <property type="evidence" value="ECO:0007669"/>
    <property type="project" value="UniProtKB-KW"/>
</dbReference>
<dbReference type="OrthoDB" id="4849160at2759"/>
<reference evidence="18 19" key="1">
    <citation type="submission" date="2020-05" db="EMBL/GenBank/DDBJ databases">
        <title>Identification and distribution of gene clusters putatively required for synthesis of sphingolipid metabolism inhibitors in phylogenetically diverse species of the filamentous fungus Fusarium.</title>
        <authorList>
            <person name="Kim H.-S."/>
            <person name="Busman M."/>
            <person name="Brown D.W."/>
            <person name="Divon H."/>
            <person name="Uhlig S."/>
            <person name="Proctor R.H."/>
        </authorList>
    </citation>
    <scope>NUCLEOTIDE SEQUENCE [LARGE SCALE GENOMIC DNA]</scope>
    <source>
        <strain evidence="18 19">NRRL 20693</strain>
    </source>
</reference>
<feature type="signal peptide" evidence="16">
    <location>
        <begin position="1"/>
        <end position="27"/>
    </location>
</feature>
<dbReference type="CDD" id="cd21175">
    <property type="entry name" value="LPMO_AA9"/>
    <property type="match status" value="1"/>
</dbReference>
<organism evidence="18 19">
    <name type="scientific">Fusarium heterosporum</name>
    <dbReference type="NCBI Taxonomy" id="42747"/>
    <lineage>
        <taxon>Eukaryota</taxon>
        <taxon>Fungi</taxon>
        <taxon>Dikarya</taxon>
        <taxon>Ascomycota</taxon>
        <taxon>Pezizomycotina</taxon>
        <taxon>Sordariomycetes</taxon>
        <taxon>Hypocreomycetidae</taxon>
        <taxon>Hypocreales</taxon>
        <taxon>Nectriaceae</taxon>
        <taxon>Fusarium</taxon>
        <taxon>Fusarium heterosporum species complex</taxon>
    </lineage>
</organism>
<dbReference type="GO" id="GO:0046872">
    <property type="term" value="F:metal ion binding"/>
    <property type="evidence" value="ECO:0007669"/>
    <property type="project" value="UniProtKB-KW"/>
</dbReference>
<dbReference type="InterPro" id="IPR049892">
    <property type="entry name" value="AA9"/>
</dbReference>
<keyword evidence="5 16" id="KW-0732">Signal</keyword>
<evidence type="ECO:0000256" key="7">
    <source>
        <dbReference type="ARBA" id="ARBA00023002"/>
    </source>
</evidence>
<keyword evidence="12" id="KW-0624">Polysaccharide degradation</keyword>
<keyword evidence="7" id="KW-0560">Oxidoreductase</keyword>
<keyword evidence="19" id="KW-1185">Reference proteome</keyword>
<proteinExistence type="inferred from homology"/>
<evidence type="ECO:0000256" key="1">
    <source>
        <dbReference type="ARBA" id="ARBA00001973"/>
    </source>
</evidence>
<name>A0A8H5T0S6_FUSHE</name>
<dbReference type="GO" id="GO:0004497">
    <property type="term" value="F:monooxygenase activity"/>
    <property type="evidence" value="ECO:0007669"/>
    <property type="project" value="UniProtKB-KW"/>
</dbReference>
<evidence type="ECO:0000256" key="2">
    <source>
        <dbReference type="ARBA" id="ARBA00004613"/>
    </source>
</evidence>
<comment type="catalytic activity">
    <reaction evidence="14">
        <text>[(1-&gt;4)-beta-D-glucosyl]n+m + reduced acceptor + O2 = 4-dehydro-beta-D-glucosyl-[(1-&gt;4)-beta-D-glucosyl]n-1 + [(1-&gt;4)-beta-D-glucosyl]m + acceptor + H2O.</text>
        <dbReference type="EC" id="1.14.99.56"/>
    </reaction>
</comment>
<comment type="subcellular location">
    <subcellularLocation>
        <location evidence="2">Secreted</location>
    </subcellularLocation>
</comment>